<comment type="similarity">
    <text evidence="3">Belongs to the MoxR family.</text>
</comment>
<dbReference type="InterPro" id="IPR027417">
    <property type="entry name" value="P-loop_NTPase"/>
</dbReference>
<feature type="domain" description="ChlI/MoxR AAA lid" evidence="5">
    <location>
        <begin position="233"/>
        <end position="288"/>
    </location>
</feature>
<dbReference type="SUPFAM" id="SSF52540">
    <property type="entry name" value="P-loop containing nucleoside triphosphate hydrolases"/>
    <property type="match status" value="1"/>
</dbReference>
<evidence type="ECO:0000259" key="4">
    <source>
        <dbReference type="Pfam" id="PF07726"/>
    </source>
</evidence>
<dbReference type="Pfam" id="PF17863">
    <property type="entry name" value="AAA_lid_2"/>
    <property type="match status" value="1"/>
</dbReference>
<dbReference type="Gene3D" id="1.10.8.80">
    <property type="entry name" value="Magnesium chelatase subunit I, C-Terminal domain"/>
    <property type="match status" value="1"/>
</dbReference>
<keyword evidence="7" id="KW-1185">Reference proteome</keyword>
<proteinExistence type="inferred from homology"/>
<evidence type="ECO:0000256" key="2">
    <source>
        <dbReference type="ARBA" id="ARBA00022840"/>
    </source>
</evidence>
<keyword evidence="1" id="KW-0547">Nucleotide-binding</keyword>
<name>A0AAE3A403_9FIRM</name>
<evidence type="ECO:0000313" key="7">
    <source>
        <dbReference type="Proteomes" id="UP001197795"/>
    </source>
</evidence>
<dbReference type="InterPro" id="IPR041628">
    <property type="entry name" value="ChlI/MoxR_AAA_lid"/>
</dbReference>
<gene>
    <name evidence="6" type="ORF">LKD75_12565</name>
</gene>
<dbReference type="InterPro" id="IPR050764">
    <property type="entry name" value="CbbQ/NirQ/NorQ/GpvN"/>
</dbReference>
<organism evidence="6 7">
    <name type="scientific">Waltera acetigignens</name>
    <dbReference type="NCBI Taxonomy" id="2981769"/>
    <lineage>
        <taxon>Bacteria</taxon>
        <taxon>Bacillati</taxon>
        <taxon>Bacillota</taxon>
        <taxon>Clostridia</taxon>
        <taxon>Lachnospirales</taxon>
        <taxon>Lachnospiraceae</taxon>
        <taxon>Waltera</taxon>
    </lineage>
</organism>
<reference evidence="6 7" key="1">
    <citation type="submission" date="2021-10" db="EMBL/GenBank/DDBJ databases">
        <title>Anaerobic single-cell dispensing facilitates the cultivation of human gut bacteria.</title>
        <authorList>
            <person name="Afrizal A."/>
        </authorList>
    </citation>
    <scope>NUCLEOTIDE SEQUENCE [LARGE SCALE GENOMIC DNA]</scope>
    <source>
        <strain evidence="6 7">CLA-AA-H273</strain>
    </source>
</reference>
<dbReference type="PANTHER" id="PTHR42759:SF5">
    <property type="entry name" value="METHANOL DEHYDROGENASE REGULATOR"/>
    <property type="match status" value="1"/>
</dbReference>
<dbReference type="FunFam" id="3.40.50.300:FF:000640">
    <property type="entry name" value="MoxR family ATPase"/>
    <property type="match status" value="1"/>
</dbReference>
<dbReference type="GO" id="GO:0016887">
    <property type="term" value="F:ATP hydrolysis activity"/>
    <property type="evidence" value="ECO:0007669"/>
    <property type="project" value="InterPro"/>
</dbReference>
<evidence type="ECO:0000313" key="6">
    <source>
        <dbReference type="EMBL" id="MCC2120410.1"/>
    </source>
</evidence>
<comment type="caution">
    <text evidence="6">The sequence shown here is derived from an EMBL/GenBank/DDBJ whole genome shotgun (WGS) entry which is preliminary data.</text>
</comment>
<feature type="domain" description="ATPase AAA-3" evidence="4">
    <location>
        <begin position="40"/>
        <end position="170"/>
    </location>
</feature>
<dbReference type="PANTHER" id="PTHR42759">
    <property type="entry name" value="MOXR FAMILY PROTEIN"/>
    <property type="match status" value="1"/>
</dbReference>
<accession>A0AAE3A403</accession>
<dbReference type="PIRSF" id="PIRSF002849">
    <property type="entry name" value="AAA_ATPase_chaperone_MoxR_prd"/>
    <property type="match status" value="1"/>
</dbReference>
<dbReference type="EMBL" id="JAJEPV010000032">
    <property type="protein sequence ID" value="MCC2120410.1"/>
    <property type="molecule type" value="Genomic_DNA"/>
</dbReference>
<evidence type="ECO:0000259" key="5">
    <source>
        <dbReference type="Pfam" id="PF17863"/>
    </source>
</evidence>
<dbReference type="RefSeq" id="WP_227733580.1">
    <property type="nucleotide sequence ID" value="NZ_JAJEPV010000032.1"/>
</dbReference>
<keyword evidence="2" id="KW-0067">ATP-binding</keyword>
<protein>
    <submittedName>
        <fullName evidence="6">MoxR family ATPase</fullName>
    </submittedName>
</protein>
<evidence type="ECO:0000256" key="3">
    <source>
        <dbReference type="ARBA" id="ARBA00061607"/>
    </source>
</evidence>
<dbReference type="AlphaFoldDB" id="A0AAE3A403"/>
<dbReference type="Proteomes" id="UP001197795">
    <property type="component" value="Unassembled WGS sequence"/>
</dbReference>
<dbReference type="Pfam" id="PF07726">
    <property type="entry name" value="AAA_3"/>
    <property type="match status" value="1"/>
</dbReference>
<dbReference type="CDD" id="cd00009">
    <property type="entry name" value="AAA"/>
    <property type="match status" value="1"/>
</dbReference>
<dbReference type="Gene3D" id="3.40.50.300">
    <property type="entry name" value="P-loop containing nucleotide triphosphate hydrolases"/>
    <property type="match status" value="1"/>
</dbReference>
<dbReference type="InterPro" id="IPR011703">
    <property type="entry name" value="ATPase_AAA-3"/>
</dbReference>
<dbReference type="GO" id="GO:0005524">
    <property type="term" value="F:ATP binding"/>
    <property type="evidence" value="ECO:0007669"/>
    <property type="project" value="UniProtKB-KW"/>
</dbReference>
<sequence>MAEQNGKELASRIQNNIQKVLVGKEEVTELLLTALIADGHVLLEDVPGTGKTKLAKALAKSLNAKFSRVQFTPDLLPGDITGINVYDRQKNEFTLRKGPVFTNILLADELNRATPRTQAGLLECMEERQVTIEGVSYTPGEPFFVIATENPIESAGVFPLPEAQLDRFLMKLSMNLPTKEEELRILELYMEEDPLKSLTAVVSLEELLAARAEAAKIFVHPCIREYMVQIAEATRRADGILAGVSPRGTLGLLRCVKAYAYLQGRSYVIPDDVRTLAVPVLAHRLVCSFGSDTGSAAGRMENILSTVPVPTERFEP</sequence>
<evidence type="ECO:0000256" key="1">
    <source>
        <dbReference type="ARBA" id="ARBA00022741"/>
    </source>
</evidence>